<keyword evidence="2" id="KW-0808">Transferase</keyword>
<sequence length="209" mass="23416">MSCQKKVIMVQLLHSVCKGVGLEVVMATLYVLGAMSFLLFVLYDINQIKDNRRGLRILFPSGLLLLLVVSIIIGARAPVTFRYGIYLSMEFLVLAVAFFVLLIYTLFFAVPFDAAYVQGSKQKLATGGVYGICRHPGVLFLAGTYIFLALALGEKALLLAGIEFTVCNIIYVIIQDRWIFPIVFDGYDEYKNSTHFLLPLGHKRSCREE</sequence>
<dbReference type="Proteomes" id="UP000295500">
    <property type="component" value="Unassembled WGS sequence"/>
</dbReference>
<accession>A0A4R6PZ09</accession>
<feature type="transmembrane region" description="Helical" evidence="1">
    <location>
        <begin position="57"/>
        <end position="79"/>
    </location>
</feature>
<dbReference type="GO" id="GO:0008168">
    <property type="term" value="F:methyltransferase activity"/>
    <property type="evidence" value="ECO:0007669"/>
    <property type="project" value="UniProtKB-KW"/>
</dbReference>
<comment type="caution">
    <text evidence="2">The sequence shown here is derived from an EMBL/GenBank/DDBJ whole genome shotgun (WGS) entry which is preliminary data.</text>
</comment>
<name>A0A4R6PZ09_9FIRM</name>
<reference evidence="2 3" key="1">
    <citation type="submission" date="2019-03" db="EMBL/GenBank/DDBJ databases">
        <title>Genomic Encyclopedia of Type Strains, Phase IV (KMG-IV): sequencing the most valuable type-strain genomes for metagenomic binning, comparative biology and taxonomic classification.</title>
        <authorList>
            <person name="Goeker M."/>
        </authorList>
    </citation>
    <scope>NUCLEOTIDE SEQUENCE [LARGE SCALE GENOMIC DNA]</scope>
    <source>
        <strain evidence="2 3">DSM 28287</strain>
    </source>
</reference>
<keyword evidence="3" id="KW-1185">Reference proteome</keyword>
<proteinExistence type="predicted"/>
<keyword evidence="1" id="KW-0472">Membrane</keyword>
<protein>
    <submittedName>
        <fullName evidence="2">Protein-S-isoprenylcysteine O-methyltransferase Ste14</fullName>
    </submittedName>
</protein>
<organism evidence="2 3">
    <name type="scientific">Aminicella lysinilytica</name>
    <dbReference type="NCBI Taxonomy" id="433323"/>
    <lineage>
        <taxon>Bacteria</taxon>
        <taxon>Bacillati</taxon>
        <taxon>Bacillota</taxon>
        <taxon>Clostridia</taxon>
        <taxon>Peptostreptococcales</taxon>
        <taxon>Anaerovoracaceae</taxon>
        <taxon>Aminicella</taxon>
    </lineage>
</organism>
<feature type="transmembrane region" description="Helical" evidence="1">
    <location>
        <begin position="156"/>
        <end position="174"/>
    </location>
</feature>
<dbReference type="AlphaFoldDB" id="A0A4R6PZ09"/>
<dbReference type="EMBL" id="SNXO01000035">
    <property type="protein sequence ID" value="TDP51021.1"/>
    <property type="molecule type" value="Genomic_DNA"/>
</dbReference>
<gene>
    <name evidence="2" type="ORF">EV211_1354</name>
</gene>
<evidence type="ECO:0000256" key="1">
    <source>
        <dbReference type="SAM" id="Phobius"/>
    </source>
</evidence>
<keyword evidence="1" id="KW-0812">Transmembrane</keyword>
<dbReference type="GO" id="GO:0032259">
    <property type="term" value="P:methylation"/>
    <property type="evidence" value="ECO:0007669"/>
    <property type="project" value="UniProtKB-KW"/>
</dbReference>
<feature type="transmembrane region" description="Helical" evidence="1">
    <location>
        <begin position="20"/>
        <end position="45"/>
    </location>
</feature>
<keyword evidence="1" id="KW-1133">Transmembrane helix</keyword>
<keyword evidence="2" id="KW-0489">Methyltransferase</keyword>
<evidence type="ECO:0000313" key="3">
    <source>
        <dbReference type="Proteomes" id="UP000295500"/>
    </source>
</evidence>
<feature type="transmembrane region" description="Helical" evidence="1">
    <location>
        <begin position="129"/>
        <end position="150"/>
    </location>
</feature>
<feature type="transmembrane region" description="Helical" evidence="1">
    <location>
        <begin position="91"/>
        <end position="117"/>
    </location>
</feature>
<evidence type="ECO:0000313" key="2">
    <source>
        <dbReference type="EMBL" id="TDP51021.1"/>
    </source>
</evidence>
<dbReference type="Gene3D" id="1.20.120.1630">
    <property type="match status" value="1"/>
</dbReference>